<feature type="compositionally biased region" description="Acidic residues" evidence="4">
    <location>
        <begin position="739"/>
        <end position="748"/>
    </location>
</feature>
<feature type="repeat" description="ANK" evidence="3">
    <location>
        <begin position="927"/>
        <end position="959"/>
    </location>
</feature>
<dbReference type="STRING" id="1157962.A0A250X8Y7"/>
<keyword evidence="2 3" id="KW-0040">ANK repeat</keyword>
<dbReference type="PROSITE" id="PS50011">
    <property type="entry name" value="PROTEIN_KINASE_DOM"/>
    <property type="match status" value="1"/>
</dbReference>
<dbReference type="Gene3D" id="1.25.40.20">
    <property type="entry name" value="Ankyrin repeat-containing domain"/>
    <property type="match status" value="2"/>
</dbReference>
<dbReference type="PROSITE" id="PS50297">
    <property type="entry name" value="ANK_REP_REGION"/>
    <property type="match status" value="9"/>
</dbReference>
<dbReference type="Pfam" id="PF12796">
    <property type="entry name" value="Ank_2"/>
    <property type="match status" value="4"/>
</dbReference>
<feature type="region of interest" description="Disordered" evidence="4">
    <location>
        <begin position="639"/>
        <end position="753"/>
    </location>
</feature>
<evidence type="ECO:0000256" key="1">
    <source>
        <dbReference type="ARBA" id="ARBA00022737"/>
    </source>
</evidence>
<dbReference type="EMBL" id="BEGY01000043">
    <property type="protein sequence ID" value="GAX79526.1"/>
    <property type="molecule type" value="Genomic_DNA"/>
</dbReference>
<evidence type="ECO:0000259" key="5">
    <source>
        <dbReference type="PROSITE" id="PS50011"/>
    </source>
</evidence>
<feature type="repeat" description="ANK" evidence="3">
    <location>
        <begin position="1059"/>
        <end position="1091"/>
    </location>
</feature>
<gene>
    <name evidence="6" type="ORF">CEUSTIGMA_g6967.t1</name>
</gene>
<dbReference type="Pfam" id="PF07714">
    <property type="entry name" value="PK_Tyr_Ser-Thr"/>
    <property type="match status" value="1"/>
</dbReference>
<dbReference type="SUPFAM" id="SSF48403">
    <property type="entry name" value="Ankyrin repeat"/>
    <property type="match status" value="2"/>
</dbReference>
<feature type="repeat" description="ANK" evidence="3">
    <location>
        <begin position="993"/>
        <end position="1025"/>
    </location>
</feature>
<dbReference type="OrthoDB" id="3065869at2759"/>
<dbReference type="PRINTS" id="PR01415">
    <property type="entry name" value="ANKYRIN"/>
</dbReference>
<dbReference type="Gene3D" id="1.10.510.10">
    <property type="entry name" value="Transferase(Phosphotransferase) domain 1"/>
    <property type="match status" value="1"/>
</dbReference>
<keyword evidence="1" id="KW-0677">Repeat</keyword>
<feature type="repeat" description="ANK" evidence="3">
    <location>
        <begin position="1127"/>
        <end position="1159"/>
    </location>
</feature>
<feature type="repeat" description="ANK" evidence="3">
    <location>
        <begin position="867"/>
        <end position="889"/>
    </location>
</feature>
<dbReference type="PROSITE" id="PS50088">
    <property type="entry name" value="ANK_REPEAT"/>
    <property type="match status" value="10"/>
</dbReference>
<dbReference type="GO" id="GO:0004672">
    <property type="term" value="F:protein kinase activity"/>
    <property type="evidence" value="ECO:0007669"/>
    <property type="project" value="InterPro"/>
</dbReference>
<feature type="repeat" description="ANK" evidence="3">
    <location>
        <begin position="1026"/>
        <end position="1058"/>
    </location>
</feature>
<dbReference type="AlphaFoldDB" id="A0A250X8Y7"/>
<evidence type="ECO:0000313" key="6">
    <source>
        <dbReference type="EMBL" id="GAX79526.1"/>
    </source>
</evidence>
<feature type="domain" description="Protein kinase" evidence="5">
    <location>
        <begin position="105"/>
        <end position="399"/>
    </location>
</feature>
<dbReference type="PANTHER" id="PTHR24189:SF63">
    <property type="entry name" value="ANKYRIN"/>
    <property type="match status" value="1"/>
</dbReference>
<dbReference type="InterPro" id="IPR050745">
    <property type="entry name" value="Multifunctional_regulatory"/>
</dbReference>
<proteinExistence type="predicted"/>
<evidence type="ECO:0000256" key="4">
    <source>
        <dbReference type="SAM" id="MobiDB-lite"/>
    </source>
</evidence>
<dbReference type="SMART" id="SM00248">
    <property type="entry name" value="ANK"/>
    <property type="match status" value="11"/>
</dbReference>
<dbReference type="InterPro" id="IPR011009">
    <property type="entry name" value="Kinase-like_dom_sf"/>
</dbReference>
<dbReference type="PANTHER" id="PTHR24189">
    <property type="entry name" value="MYOTROPHIN"/>
    <property type="match status" value="1"/>
</dbReference>
<feature type="compositionally biased region" description="Low complexity" evidence="4">
    <location>
        <begin position="702"/>
        <end position="727"/>
    </location>
</feature>
<comment type="caution">
    <text evidence="6">The sequence shown here is derived from an EMBL/GenBank/DDBJ whole genome shotgun (WGS) entry which is preliminary data.</text>
</comment>
<dbReference type="SUPFAM" id="SSF56112">
    <property type="entry name" value="Protein kinase-like (PK-like)"/>
    <property type="match status" value="1"/>
</dbReference>
<evidence type="ECO:0000256" key="2">
    <source>
        <dbReference type="ARBA" id="ARBA00023043"/>
    </source>
</evidence>
<feature type="repeat" description="ANK" evidence="3">
    <location>
        <begin position="1092"/>
        <end position="1126"/>
    </location>
</feature>
<name>A0A250X8Y7_9CHLO</name>
<accession>A0A250X8Y7</accession>
<evidence type="ECO:0000313" key="7">
    <source>
        <dbReference type="Proteomes" id="UP000232323"/>
    </source>
</evidence>
<sequence length="1219" mass="128709">MSKGISCNQCTHPFSFDDEERWPYVLQCCPKVRVCLKCKRNKSICPQCNTPFIDATSPSLGTESSIRLDLAGLHELAGKACDVFKFLELCCGLNGVSGYSIPSAVVAILNELKGVSGSCVRTHRGLLSGQEVAVKVFQLPTESKSSDVGKDQSYQKLTVSSSLARELLVQMYATKDCPHVCPSKGLVGEADGCLKVVSTLHPNNLQQYVAKQAGEAQLSSSEVLRLSLDIALGLKELHSLGLVAATLHPGNVLITSEGVAVLSDAGLSPLLERLLSRQDIVSSGSDKNLGFRAPEYMGGKNEGEKKQEGTACKADVWALGCIVSYMSTGKTFLAGLNPMQAMRKVVVQGAVPPIHQDLPAAFQSVLLRCFNLIPELRPSASEIVEVIQSCTTIQIQPSMLIPSVAATAGPQVKETAMKLLGLSVSVDPEGQQIMEGYASPIVDKSGAGNRGAKGQASPTTPFSEYSAADSSSAVMNSGGSVTSLKSVFSGSKSDEASKDQQTSLQSAFIQQSGISSSSGLPVAAAAAPTSRFSRLQQGSAALNSPTTSVCPVATVPVQGTEEPVTAVATEVLPIAAAAAAAAPVVGVALRAAAAAAAPSMMVPGGLQQQQGRAQQVTLVQNRGPQAVFFLPSEGAGNSRSVVQGPAGKLMPAAATPTDSPASSVGSKGSGRGATRTASGAKRGGVDKDGRLIPDSVHSSPGMSSVYSSIGFSSASSSPGMSVKSAPSGRYAKGSLPRGEEEEEEEDVDEGRRSFSVTRSCAKVKPKRVVLVSVVEVDGEDGKKVQKVVRYQSEDEQEETEGVPPLVIACKAGRLAEAADLLARGDSNVNAADKNGVTSLHWAVRTGFKKVTALLLNHKANKEAADKNGQTPVHYAAREGKKECLLMLLEGLEKLDHPKETGLLTSIVDIFKSDGRKAAVDVNKMDKNGWTALHHAAYGGHEQCMVLLLNRGANVDKADKDMWTPLHTASQRGWKECAFLLVEFGSNVNATTRDCLTPLHCAAKRNDKDLSLMLIHKGADIEASSKLGRTPLDFAARRGNLECVSLFIAKGANVDTMDEDGRTPLYWTSTRGHYEVMQILLDKKASPNLADKDGASPLHEAVRCSLRSLECTTLLIMRGAMLDAYTRGGGTPLHWAARTAQPEVIALLLNNGANVVAQTKDGRTPLHWAAEAGKVEASAVLLQYGARPDIQDKNRDTPVDLAVRCGYKHLESMMMESMSA</sequence>
<keyword evidence="7" id="KW-1185">Reference proteome</keyword>
<feature type="repeat" description="ANK" evidence="3">
    <location>
        <begin position="1160"/>
        <end position="1192"/>
    </location>
</feature>
<dbReference type="InterPro" id="IPR000719">
    <property type="entry name" value="Prot_kinase_dom"/>
</dbReference>
<reference evidence="6 7" key="1">
    <citation type="submission" date="2017-08" db="EMBL/GenBank/DDBJ databases">
        <title>Acidophilic green algal genome provides insights into adaptation to an acidic environment.</title>
        <authorList>
            <person name="Hirooka S."/>
            <person name="Hirose Y."/>
            <person name="Kanesaki Y."/>
            <person name="Higuchi S."/>
            <person name="Fujiwara T."/>
            <person name="Onuma R."/>
            <person name="Era A."/>
            <person name="Ohbayashi R."/>
            <person name="Uzuka A."/>
            <person name="Nozaki H."/>
            <person name="Yoshikawa H."/>
            <person name="Miyagishima S.Y."/>
        </authorList>
    </citation>
    <scope>NUCLEOTIDE SEQUENCE [LARGE SCALE GENOMIC DNA]</scope>
    <source>
        <strain evidence="6 7">NIES-2499</strain>
    </source>
</reference>
<protein>
    <recommendedName>
        <fullName evidence="5">Protein kinase domain-containing protein</fullName>
    </recommendedName>
</protein>
<feature type="repeat" description="ANK" evidence="3">
    <location>
        <begin position="834"/>
        <end position="866"/>
    </location>
</feature>
<dbReference type="Proteomes" id="UP000232323">
    <property type="component" value="Unassembled WGS sequence"/>
</dbReference>
<feature type="repeat" description="ANK" evidence="3">
    <location>
        <begin position="960"/>
        <end position="992"/>
    </location>
</feature>
<dbReference type="InterPro" id="IPR001245">
    <property type="entry name" value="Ser-Thr/Tyr_kinase_cat_dom"/>
</dbReference>
<dbReference type="GO" id="GO:0005524">
    <property type="term" value="F:ATP binding"/>
    <property type="evidence" value="ECO:0007669"/>
    <property type="project" value="InterPro"/>
</dbReference>
<evidence type="ECO:0000256" key="3">
    <source>
        <dbReference type="PROSITE-ProRule" id="PRU00023"/>
    </source>
</evidence>
<dbReference type="InterPro" id="IPR036770">
    <property type="entry name" value="Ankyrin_rpt-contain_sf"/>
</dbReference>
<dbReference type="InterPro" id="IPR002110">
    <property type="entry name" value="Ankyrin_rpt"/>
</dbReference>
<feature type="compositionally biased region" description="Low complexity" evidence="4">
    <location>
        <begin position="651"/>
        <end position="663"/>
    </location>
</feature>
<organism evidence="6 7">
    <name type="scientific">Chlamydomonas eustigma</name>
    <dbReference type="NCBI Taxonomy" id="1157962"/>
    <lineage>
        <taxon>Eukaryota</taxon>
        <taxon>Viridiplantae</taxon>
        <taxon>Chlorophyta</taxon>
        <taxon>core chlorophytes</taxon>
        <taxon>Chlorophyceae</taxon>
        <taxon>CS clade</taxon>
        <taxon>Chlamydomonadales</taxon>
        <taxon>Chlamydomonadaceae</taxon>
        <taxon>Chlamydomonas</taxon>
    </lineage>
</organism>
<feature type="region of interest" description="Disordered" evidence="4">
    <location>
        <begin position="445"/>
        <end position="464"/>
    </location>
</feature>